<protein>
    <submittedName>
        <fullName evidence="2">Uncharacterized protein</fullName>
    </submittedName>
</protein>
<organism evidence="2 3">
    <name type="scientific">Methylobacterium haplocladii</name>
    <dbReference type="NCBI Taxonomy" id="1176176"/>
    <lineage>
        <taxon>Bacteria</taxon>
        <taxon>Pseudomonadati</taxon>
        <taxon>Pseudomonadota</taxon>
        <taxon>Alphaproteobacteria</taxon>
        <taxon>Hyphomicrobiales</taxon>
        <taxon>Methylobacteriaceae</taxon>
        <taxon>Methylobacterium</taxon>
    </lineage>
</organism>
<comment type="caution">
    <text evidence="2">The sequence shown here is derived from an EMBL/GenBank/DDBJ whole genome shotgun (WGS) entry which is preliminary data.</text>
</comment>
<feature type="transmembrane region" description="Helical" evidence="1">
    <location>
        <begin position="48"/>
        <end position="66"/>
    </location>
</feature>
<accession>A0A512ISG7</accession>
<gene>
    <name evidence="2" type="ORF">MHA02_30200</name>
</gene>
<keyword evidence="1" id="KW-0812">Transmembrane</keyword>
<dbReference type="RefSeq" id="WP_147080080.1">
    <property type="nucleotide sequence ID" value="NZ_BJZT01000032.1"/>
</dbReference>
<proteinExistence type="predicted"/>
<evidence type="ECO:0000256" key="1">
    <source>
        <dbReference type="SAM" id="Phobius"/>
    </source>
</evidence>
<sequence length="100" mass="10704">MAVRLDLPPDKTLATRVIETEAEHNTRKLERGLMGLIFGLATEKPGNIAGFALIAFCLMFAGVLIWGTDSSSLSKKDVLSLIGGFITLTLGFVFGRTSSS</sequence>
<keyword evidence="3" id="KW-1185">Reference proteome</keyword>
<evidence type="ECO:0000313" key="3">
    <source>
        <dbReference type="Proteomes" id="UP000321258"/>
    </source>
</evidence>
<dbReference type="Proteomes" id="UP000321258">
    <property type="component" value="Unassembled WGS sequence"/>
</dbReference>
<evidence type="ECO:0000313" key="2">
    <source>
        <dbReference type="EMBL" id="GEP00633.1"/>
    </source>
</evidence>
<keyword evidence="1" id="KW-0472">Membrane</keyword>
<dbReference type="OrthoDB" id="9985925at2"/>
<reference evidence="2 3" key="1">
    <citation type="submission" date="2019-07" db="EMBL/GenBank/DDBJ databases">
        <title>Whole genome shotgun sequence of Methylobacterium haplocladii NBRC 107714.</title>
        <authorList>
            <person name="Hosoyama A."/>
            <person name="Uohara A."/>
            <person name="Ohji S."/>
            <person name="Ichikawa N."/>
        </authorList>
    </citation>
    <scope>NUCLEOTIDE SEQUENCE [LARGE SCALE GENOMIC DNA]</scope>
    <source>
        <strain evidence="2 3">NBRC 107714</strain>
    </source>
</reference>
<feature type="transmembrane region" description="Helical" evidence="1">
    <location>
        <begin position="78"/>
        <end position="95"/>
    </location>
</feature>
<dbReference type="AlphaFoldDB" id="A0A512ISG7"/>
<dbReference type="EMBL" id="BJZT01000032">
    <property type="protein sequence ID" value="GEP00633.1"/>
    <property type="molecule type" value="Genomic_DNA"/>
</dbReference>
<keyword evidence="1" id="KW-1133">Transmembrane helix</keyword>
<name>A0A512ISG7_9HYPH</name>